<name>A0A8H4ANF0_GIGMA</name>
<evidence type="ECO:0000313" key="4">
    <source>
        <dbReference type="Proteomes" id="UP000439903"/>
    </source>
</evidence>
<evidence type="ECO:0000256" key="2">
    <source>
        <dbReference type="SAM" id="Phobius"/>
    </source>
</evidence>
<sequence>MKKQRKQYHIILPDESNENGPIADMSKRHPNADEEFFFIRLLIILEICSITGINFIGRRIVNQNDASVDVQAAMNITKASYSGTITDKGDSVGIDDDDSNGDGDGKVNCENNDIDDESDNEKIDKMKTRPIRSPDLDSNLLLYPFRKQLNMIVLKEFVLII</sequence>
<keyword evidence="4" id="KW-1185">Reference proteome</keyword>
<keyword evidence="2" id="KW-0812">Transmembrane</keyword>
<evidence type="ECO:0000313" key="3">
    <source>
        <dbReference type="EMBL" id="KAF0516274.1"/>
    </source>
</evidence>
<keyword evidence="2" id="KW-0472">Membrane</keyword>
<protein>
    <submittedName>
        <fullName evidence="3">Uncharacterized protein</fullName>
    </submittedName>
</protein>
<reference evidence="3 4" key="1">
    <citation type="journal article" date="2019" name="Environ. Microbiol.">
        <title>At the nexus of three kingdoms: the genome of the mycorrhizal fungus Gigaspora margarita provides insights into plant, endobacterial and fungal interactions.</title>
        <authorList>
            <person name="Venice F."/>
            <person name="Ghignone S."/>
            <person name="Salvioli di Fossalunga A."/>
            <person name="Amselem J."/>
            <person name="Novero M."/>
            <person name="Xianan X."/>
            <person name="Sedzielewska Toro K."/>
            <person name="Morin E."/>
            <person name="Lipzen A."/>
            <person name="Grigoriev I.V."/>
            <person name="Henrissat B."/>
            <person name="Martin F.M."/>
            <person name="Bonfante P."/>
        </authorList>
    </citation>
    <scope>NUCLEOTIDE SEQUENCE [LARGE SCALE GENOMIC DNA]</scope>
    <source>
        <strain evidence="3 4">BEG34</strain>
    </source>
</reference>
<feature type="region of interest" description="Disordered" evidence="1">
    <location>
        <begin position="87"/>
        <end position="123"/>
    </location>
</feature>
<keyword evidence="2" id="KW-1133">Transmembrane helix</keyword>
<dbReference type="EMBL" id="WTPW01000388">
    <property type="protein sequence ID" value="KAF0516274.1"/>
    <property type="molecule type" value="Genomic_DNA"/>
</dbReference>
<organism evidence="3 4">
    <name type="scientific">Gigaspora margarita</name>
    <dbReference type="NCBI Taxonomy" id="4874"/>
    <lineage>
        <taxon>Eukaryota</taxon>
        <taxon>Fungi</taxon>
        <taxon>Fungi incertae sedis</taxon>
        <taxon>Mucoromycota</taxon>
        <taxon>Glomeromycotina</taxon>
        <taxon>Glomeromycetes</taxon>
        <taxon>Diversisporales</taxon>
        <taxon>Gigasporaceae</taxon>
        <taxon>Gigaspora</taxon>
    </lineage>
</organism>
<feature type="transmembrane region" description="Helical" evidence="2">
    <location>
        <begin position="37"/>
        <end position="57"/>
    </location>
</feature>
<comment type="caution">
    <text evidence="3">The sequence shown here is derived from an EMBL/GenBank/DDBJ whole genome shotgun (WGS) entry which is preliminary data.</text>
</comment>
<dbReference type="AlphaFoldDB" id="A0A8H4ANF0"/>
<gene>
    <name evidence="3" type="ORF">F8M41_017113</name>
</gene>
<dbReference type="Proteomes" id="UP000439903">
    <property type="component" value="Unassembled WGS sequence"/>
</dbReference>
<proteinExistence type="predicted"/>
<evidence type="ECO:0000256" key="1">
    <source>
        <dbReference type="SAM" id="MobiDB-lite"/>
    </source>
</evidence>
<accession>A0A8H4ANF0</accession>